<dbReference type="Gene3D" id="1.10.10.60">
    <property type="entry name" value="Homeodomain-like"/>
    <property type="match status" value="1"/>
</dbReference>
<accession>A0A1M7S141</accession>
<evidence type="ECO:0000256" key="4">
    <source>
        <dbReference type="PROSITE-ProRule" id="PRU00335"/>
    </source>
</evidence>
<dbReference type="Pfam" id="PF17932">
    <property type="entry name" value="TetR_C_24"/>
    <property type="match status" value="1"/>
</dbReference>
<evidence type="ECO:0000313" key="7">
    <source>
        <dbReference type="EMBL" id="SHN52198.1"/>
    </source>
</evidence>
<dbReference type="InterPro" id="IPR036271">
    <property type="entry name" value="Tet_transcr_reg_TetR-rel_C_sf"/>
</dbReference>
<dbReference type="AlphaFoldDB" id="A0A1M7S141"/>
<feature type="domain" description="HTH tetR-type" evidence="6">
    <location>
        <begin position="31"/>
        <end position="91"/>
    </location>
</feature>
<dbReference type="SUPFAM" id="SSF48498">
    <property type="entry name" value="Tetracyclin repressor-like, C-terminal domain"/>
    <property type="match status" value="1"/>
</dbReference>
<evidence type="ECO:0000256" key="3">
    <source>
        <dbReference type="ARBA" id="ARBA00023163"/>
    </source>
</evidence>
<dbReference type="InterPro" id="IPR001647">
    <property type="entry name" value="HTH_TetR"/>
</dbReference>
<dbReference type="PANTHER" id="PTHR30055:SF234">
    <property type="entry name" value="HTH-TYPE TRANSCRIPTIONAL REGULATOR BETI"/>
    <property type="match status" value="1"/>
</dbReference>
<evidence type="ECO:0000259" key="6">
    <source>
        <dbReference type="PROSITE" id="PS50977"/>
    </source>
</evidence>
<dbReference type="PANTHER" id="PTHR30055">
    <property type="entry name" value="HTH-TYPE TRANSCRIPTIONAL REGULATOR RUTR"/>
    <property type="match status" value="1"/>
</dbReference>
<dbReference type="RefSeq" id="WP_177174477.1">
    <property type="nucleotide sequence ID" value="NZ_FOHL01000002.1"/>
</dbReference>
<dbReference type="PRINTS" id="PR00455">
    <property type="entry name" value="HTHTETR"/>
</dbReference>
<dbReference type="PROSITE" id="PS50977">
    <property type="entry name" value="HTH_TETR_2"/>
    <property type="match status" value="1"/>
</dbReference>
<dbReference type="InterPro" id="IPR009057">
    <property type="entry name" value="Homeodomain-like_sf"/>
</dbReference>
<evidence type="ECO:0000256" key="1">
    <source>
        <dbReference type="ARBA" id="ARBA00023015"/>
    </source>
</evidence>
<dbReference type="SUPFAM" id="SSF46689">
    <property type="entry name" value="Homeodomain-like"/>
    <property type="match status" value="1"/>
</dbReference>
<feature type="region of interest" description="Disordered" evidence="5">
    <location>
        <begin position="1"/>
        <end position="34"/>
    </location>
</feature>
<dbReference type="GO" id="GO:0003700">
    <property type="term" value="F:DNA-binding transcription factor activity"/>
    <property type="evidence" value="ECO:0007669"/>
    <property type="project" value="TreeGrafter"/>
</dbReference>
<organism evidence="7 8">
    <name type="scientific">Oceanicella actignis</name>
    <dbReference type="NCBI Taxonomy" id="1189325"/>
    <lineage>
        <taxon>Bacteria</taxon>
        <taxon>Pseudomonadati</taxon>
        <taxon>Pseudomonadota</taxon>
        <taxon>Alphaproteobacteria</taxon>
        <taxon>Rhodobacterales</taxon>
        <taxon>Paracoccaceae</taxon>
        <taxon>Oceanicella</taxon>
    </lineage>
</organism>
<dbReference type="InterPro" id="IPR050109">
    <property type="entry name" value="HTH-type_TetR-like_transc_reg"/>
</dbReference>
<dbReference type="Pfam" id="PF00440">
    <property type="entry name" value="TetR_N"/>
    <property type="match status" value="1"/>
</dbReference>
<reference evidence="7 8" key="1">
    <citation type="submission" date="2016-12" db="EMBL/GenBank/DDBJ databases">
        <authorList>
            <person name="Song W.-J."/>
            <person name="Kurnit D.M."/>
        </authorList>
    </citation>
    <scope>NUCLEOTIDE SEQUENCE [LARGE SCALE GENOMIC DNA]</scope>
    <source>
        <strain evidence="7 8">CGMCC 1.10808</strain>
    </source>
</reference>
<dbReference type="InterPro" id="IPR041490">
    <property type="entry name" value="KstR2_TetR_C"/>
</dbReference>
<feature type="compositionally biased region" description="Low complexity" evidence="5">
    <location>
        <begin position="12"/>
        <end position="24"/>
    </location>
</feature>
<keyword evidence="8" id="KW-1185">Reference proteome</keyword>
<dbReference type="EMBL" id="FRDL01000001">
    <property type="protein sequence ID" value="SHN52198.1"/>
    <property type="molecule type" value="Genomic_DNA"/>
</dbReference>
<dbReference type="STRING" id="1189325.SAMN04488119_102103"/>
<sequence length="236" mass="25659">MTPAEPAAGANAPDSPDAARAEAAGGREGARSPREEVLDAAAQCFMEKGFGAASIDDVARRMGATKGRVYHWYRSKLDLFVDVVRYSLELIHEQTAAAAAAGPPEGRMARMLRAHLRSILRDRPYHRVALQGVDLHLRAATTPEQREALAGLIALRDRHQRLFEKAIAEGVELGLYAPCDVPLTARTMLAAANGAVFWYRPREGETEADRNELIEKIAAYCLHGLHGPAAEKGEKA</sequence>
<evidence type="ECO:0000313" key="8">
    <source>
        <dbReference type="Proteomes" id="UP000184066"/>
    </source>
</evidence>
<evidence type="ECO:0000256" key="2">
    <source>
        <dbReference type="ARBA" id="ARBA00023125"/>
    </source>
</evidence>
<evidence type="ECO:0000256" key="5">
    <source>
        <dbReference type="SAM" id="MobiDB-lite"/>
    </source>
</evidence>
<keyword evidence="1" id="KW-0805">Transcription regulation</keyword>
<keyword evidence="2 4" id="KW-0238">DNA-binding</keyword>
<dbReference type="Gene3D" id="1.10.357.10">
    <property type="entry name" value="Tetracycline Repressor, domain 2"/>
    <property type="match status" value="1"/>
</dbReference>
<gene>
    <name evidence="7" type="ORF">SAMN05216200_101415</name>
</gene>
<feature type="DNA-binding region" description="H-T-H motif" evidence="4">
    <location>
        <begin position="54"/>
        <end position="73"/>
    </location>
</feature>
<name>A0A1M7S141_9RHOB</name>
<protein>
    <submittedName>
        <fullName evidence="7">Transcriptional regulator, TetR family</fullName>
    </submittedName>
</protein>
<keyword evidence="3" id="KW-0804">Transcription</keyword>
<dbReference type="Proteomes" id="UP000184066">
    <property type="component" value="Unassembled WGS sequence"/>
</dbReference>
<dbReference type="GO" id="GO:0000976">
    <property type="term" value="F:transcription cis-regulatory region binding"/>
    <property type="evidence" value="ECO:0007669"/>
    <property type="project" value="TreeGrafter"/>
</dbReference>
<proteinExistence type="predicted"/>